<reference evidence="2" key="1">
    <citation type="submission" date="2015-09" db="EMBL/GenBank/DDBJ databases">
        <authorList>
            <consortium name="Pathogen Informatics"/>
        </authorList>
    </citation>
    <scope>NUCLEOTIDE SEQUENCE</scope>
    <source>
        <strain evidence="2">2789STDY5834896</strain>
    </source>
</reference>
<dbReference type="EMBL" id="FMHG01000002">
    <property type="protein sequence ID" value="SCJ86022.1"/>
    <property type="molecule type" value="Genomic_DNA"/>
</dbReference>
<feature type="region of interest" description="Disordered" evidence="1">
    <location>
        <begin position="1"/>
        <end position="61"/>
    </location>
</feature>
<sequence length="61" mass="6646">MQNCHRQGGQSRRSKKSPRAGQLGPDTIANFDDHIVTDPQGSYTGVPADPNERPVQDADDL</sequence>
<evidence type="ECO:0000256" key="1">
    <source>
        <dbReference type="SAM" id="MobiDB-lite"/>
    </source>
</evidence>
<protein>
    <submittedName>
        <fullName evidence="2">Uncharacterized protein</fullName>
    </submittedName>
</protein>
<dbReference type="AlphaFoldDB" id="A0A1C6JV81"/>
<proteinExistence type="predicted"/>
<gene>
    <name evidence="2" type="ORF">SAMEA3545359_02316</name>
</gene>
<name>A0A1C6JV81_9FIRM</name>
<accession>A0A1C6JV81</accession>
<feature type="compositionally biased region" description="Polar residues" evidence="1">
    <location>
        <begin position="1"/>
        <end position="11"/>
    </location>
</feature>
<feature type="compositionally biased region" description="Basic and acidic residues" evidence="1">
    <location>
        <begin position="50"/>
        <end position="61"/>
    </location>
</feature>
<evidence type="ECO:0000313" key="2">
    <source>
        <dbReference type="EMBL" id="SCJ86022.1"/>
    </source>
</evidence>
<organism evidence="2">
    <name type="scientific">uncultured Anaerotruncus sp</name>
    <dbReference type="NCBI Taxonomy" id="905011"/>
    <lineage>
        <taxon>Bacteria</taxon>
        <taxon>Bacillati</taxon>
        <taxon>Bacillota</taxon>
        <taxon>Clostridia</taxon>
        <taxon>Eubacteriales</taxon>
        <taxon>Oscillospiraceae</taxon>
        <taxon>Anaerotruncus</taxon>
        <taxon>environmental samples</taxon>
    </lineage>
</organism>